<dbReference type="EMBL" id="KK914202">
    <property type="protein sequence ID" value="KDP46961.1"/>
    <property type="molecule type" value="Genomic_DNA"/>
</dbReference>
<organism evidence="1 2">
    <name type="scientific">Jatropha curcas</name>
    <name type="common">Barbados nut</name>
    <dbReference type="NCBI Taxonomy" id="180498"/>
    <lineage>
        <taxon>Eukaryota</taxon>
        <taxon>Viridiplantae</taxon>
        <taxon>Streptophyta</taxon>
        <taxon>Embryophyta</taxon>
        <taxon>Tracheophyta</taxon>
        <taxon>Spermatophyta</taxon>
        <taxon>Magnoliopsida</taxon>
        <taxon>eudicotyledons</taxon>
        <taxon>Gunneridae</taxon>
        <taxon>Pentapetalae</taxon>
        <taxon>rosids</taxon>
        <taxon>fabids</taxon>
        <taxon>Malpighiales</taxon>
        <taxon>Euphorbiaceae</taxon>
        <taxon>Crotonoideae</taxon>
        <taxon>Jatropheae</taxon>
        <taxon>Jatropha</taxon>
    </lineage>
</organism>
<keyword evidence="2" id="KW-1185">Reference proteome</keyword>
<name>A0A067LEQ5_JATCU</name>
<reference evidence="1 2" key="1">
    <citation type="journal article" date="2014" name="PLoS ONE">
        <title>Global Analysis of Gene Expression Profiles in Physic Nut (Jatropha curcas L.) Seedlings Exposed to Salt Stress.</title>
        <authorList>
            <person name="Zhang L."/>
            <person name="Zhang C."/>
            <person name="Wu P."/>
            <person name="Chen Y."/>
            <person name="Li M."/>
            <person name="Jiang H."/>
            <person name="Wu G."/>
        </authorList>
    </citation>
    <scope>NUCLEOTIDE SEQUENCE [LARGE SCALE GENOMIC DNA]</scope>
    <source>
        <strain evidence="2">cv. GZQX0401</strain>
        <tissue evidence="1">Young leaves</tissue>
    </source>
</reference>
<accession>A0A067LEQ5</accession>
<gene>
    <name evidence="1" type="ORF">JCGZ_07978</name>
</gene>
<dbReference type="AlphaFoldDB" id="A0A067LEQ5"/>
<sequence length="86" mass="9566">MVGRWPALHFLAVDRQQNGVNSGRRKFARSRRKIKSWIEWKDRGVQLESGLGGKGNRSLILDRNTAGDDGCGGCAGLDVGSERRRK</sequence>
<protein>
    <submittedName>
        <fullName evidence="1">Uncharacterized protein</fullName>
    </submittedName>
</protein>
<evidence type="ECO:0000313" key="2">
    <source>
        <dbReference type="Proteomes" id="UP000027138"/>
    </source>
</evidence>
<proteinExistence type="predicted"/>
<dbReference type="Proteomes" id="UP000027138">
    <property type="component" value="Unassembled WGS sequence"/>
</dbReference>
<evidence type="ECO:0000313" key="1">
    <source>
        <dbReference type="EMBL" id="KDP46961.1"/>
    </source>
</evidence>